<dbReference type="Proteomes" id="UP001170379">
    <property type="component" value="Unassembled WGS sequence"/>
</dbReference>
<evidence type="ECO:0000313" key="3">
    <source>
        <dbReference type="Proteomes" id="UP001170379"/>
    </source>
</evidence>
<feature type="coiled-coil region" evidence="1">
    <location>
        <begin position="55"/>
        <end position="131"/>
    </location>
</feature>
<dbReference type="EMBL" id="PXVD01000016">
    <property type="protein sequence ID" value="MDJ1371770.1"/>
    <property type="molecule type" value="Genomic_DNA"/>
</dbReference>
<reference evidence="2" key="1">
    <citation type="submission" date="2018-03" db="EMBL/GenBank/DDBJ databases">
        <authorList>
            <person name="Nunes O.C."/>
            <person name="Lopes A.R."/>
            <person name="Froufe H."/>
            <person name="Munoz-Merida A."/>
            <person name="Barroso C."/>
            <person name="Egas C."/>
        </authorList>
    </citation>
    <scope>NUCLEOTIDE SEQUENCE</scope>
    <source>
        <strain evidence="2">ON4</strain>
    </source>
</reference>
<evidence type="ECO:0000256" key="1">
    <source>
        <dbReference type="SAM" id="Coils"/>
    </source>
</evidence>
<protein>
    <recommendedName>
        <fullName evidence="4">DUF3450 domain-containing protein</fullName>
    </recommendedName>
</protein>
<proteinExistence type="predicted"/>
<dbReference type="RefSeq" id="WP_026937120.1">
    <property type="nucleotide sequence ID" value="NZ_CP028426.1"/>
</dbReference>
<evidence type="ECO:0000313" key="2">
    <source>
        <dbReference type="EMBL" id="MDJ1371770.1"/>
    </source>
</evidence>
<sequence length="216" mass="24525">MAEIHNHSSVESVAEIAGAVRKLLERNTEIMTDLESERQRNERLDRAFDRKFVDCEEALEERDRARNTAVLLEQALADSEREVDKWKAIYNASNADQDDQRERILDLEGKISEYDDLLIKAELELEALRGKPSDAFKDIEFVSELTTLHLGALVMVDISDEVVVTDRIQFLESRRDAFGDIKIGIRFDRIGRAFELSADAAVKVVGEALEVESAPF</sequence>
<organism evidence="2 3">
    <name type="scientific">Gulosibacter molinativorax</name>
    <dbReference type="NCBI Taxonomy" id="256821"/>
    <lineage>
        <taxon>Bacteria</taxon>
        <taxon>Bacillati</taxon>
        <taxon>Actinomycetota</taxon>
        <taxon>Actinomycetes</taxon>
        <taxon>Micrococcales</taxon>
        <taxon>Microbacteriaceae</taxon>
        <taxon>Gulosibacter</taxon>
    </lineage>
</organism>
<name>A0ABT7C9C9_9MICO</name>
<gene>
    <name evidence="2" type="ORF">C7K25_10390</name>
</gene>
<evidence type="ECO:0008006" key="4">
    <source>
        <dbReference type="Google" id="ProtNLM"/>
    </source>
</evidence>
<comment type="caution">
    <text evidence="2">The sequence shown here is derived from an EMBL/GenBank/DDBJ whole genome shotgun (WGS) entry which is preliminary data.</text>
</comment>
<keyword evidence="1" id="KW-0175">Coiled coil</keyword>
<accession>A0ABT7C9C9</accession>
<keyword evidence="3" id="KW-1185">Reference proteome</keyword>
<reference evidence="2" key="2">
    <citation type="journal article" date="2022" name="Sci. Rep.">
        <title>In silico prediction of the enzymes involved in the degradation of the herbicide molinate by Gulosibacter molinativorax ON4T.</title>
        <authorList>
            <person name="Lopes A.R."/>
            <person name="Bunin E."/>
            <person name="Viana A.T."/>
            <person name="Froufe H."/>
            <person name="Munoz-Merida A."/>
            <person name="Pinho D."/>
            <person name="Figueiredo J."/>
            <person name="Barroso C."/>
            <person name="Vaz-Moreira I."/>
            <person name="Bellanger X."/>
            <person name="Egas C."/>
            <person name="Nunes O.C."/>
        </authorList>
    </citation>
    <scope>NUCLEOTIDE SEQUENCE</scope>
    <source>
        <strain evidence="2">ON4</strain>
    </source>
</reference>